<dbReference type="PRINTS" id="PR00080">
    <property type="entry name" value="SDRFAMILY"/>
</dbReference>
<evidence type="ECO:0000256" key="2">
    <source>
        <dbReference type="ARBA" id="ARBA00023002"/>
    </source>
</evidence>
<dbReference type="GO" id="GO:0032787">
    <property type="term" value="P:monocarboxylic acid metabolic process"/>
    <property type="evidence" value="ECO:0007669"/>
    <property type="project" value="UniProtKB-ARBA"/>
</dbReference>
<dbReference type="PRINTS" id="PR00081">
    <property type="entry name" value="GDHRDH"/>
</dbReference>
<organism evidence="3 4">
    <name type="scientific">Marisediminicola antarctica</name>
    <dbReference type="NCBI Taxonomy" id="674079"/>
    <lineage>
        <taxon>Bacteria</taxon>
        <taxon>Bacillati</taxon>
        <taxon>Actinomycetota</taxon>
        <taxon>Actinomycetes</taxon>
        <taxon>Micrococcales</taxon>
        <taxon>Microbacteriaceae</taxon>
        <taxon>Marisediminicola</taxon>
    </lineage>
</organism>
<gene>
    <name evidence="3" type="ORF">BHD05_14035</name>
</gene>
<sequence>MTLPVAWNLAGRTALVSGAGSPSGIGFASARAIGSLGARVVITATTVRVHDRAEELRTLGIDATGFVARLDSETHAAALAERLAAASIVPEILVNNAGMVSVGDEGMPSGDATMPVADWERGVAVNLTSAFLLTRELIAGMRAAGWGRVVNVSSVTGAVMAARADVAYAAAKAGMVGLTRALAVDEAAAGITVNAVAPGWIATGSQLASEAAEGLRVPIGRSGTAEEVAAAIAWLVTPGASYVTGQVIVVDGGNSVAEERS</sequence>
<dbReference type="PANTHER" id="PTHR42879:SF2">
    <property type="entry name" value="3-OXOACYL-[ACYL-CARRIER-PROTEIN] REDUCTASE FABG"/>
    <property type="match status" value="1"/>
</dbReference>
<dbReference type="InterPro" id="IPR050259">
    <property type="entry name" value="SDR"/>
</dbReference>
<comment type="similarity">
    <text evidence="1">Belongs to the short-chain dehydrogenases/reductases (SDR) family.</text>
</comment>
<dbReference type="InterPro" id="IPR002347">
    <property type="entry name" value="SDR_fam"/>
</dbReference>
<dbReference type="Gene3D" id="3.40.50.720">
    <property type="entry name" value="NAD(P)-binding Rossmann-like Domain"/>
    <property type="match status" value="1"/>
</dbReference>
<dbReference type="GO" id="GO:0016491">
    <property type="term" value="F:oxidoreductase activity"/>
    <property type="evidence" value="ECO:0007669"/>
    <property type="project" value="UniProtKB-KW"/>
</dbReference>
<protein>
    <recommendedName>
        <fullName evidence="5">Short-chain dehydrogenase</fullName>
    </recommendedName>
</protein>
<reference evidence="3 4" key="1">
    <citation type="submission" date="2016-09" db="EMBL/GenBank/DDBJ databases">
        <title>Complete genome sequence of microbes from the polar regions.</title>
        <authorList>
            <person name="Liao L."/>
            <person name="Chen B."/>
        </authorList>
    </citation>
    <scope>NUCLEOTIDE SEQUENCE [LARGE SCALE GENOMIC DNA]</scope>
    <source>
        <strain evidence="3 4">ZS314</strain>
    </source>
</reference>
<dbReference type="Proteomes" id="UP000464507">
    <property type="component" value="Chromosome"/>
</dbReference>
<dbReference type="EMBL" id="CP017146">
    <property type="protein sequence ID" value="QHO70603.1"/>
    <property type="molecule type" value="Genomic_DNA"/>
</dbReference>
<dbReference type="RefSeq" id="WP_161886991.1">
    <property type="nucleotide sequence ID" value="NZ_CP017146.1"/>
</dbReference>
<dbReference type="FunFam" id="3.40.50.720:FF:000173">
    <property type="entry name" value="3-oxoacyl-[acyl-carrier protein] reductase"/>
    <property type="match status" value="1"/>
</dbReference>
<dbReference type="SUPFAM" id="SSF51735">
    <property type="entry name" value="NAD(P)-binding Rossmann-fold domains"/>
    <property type="match status" value="1"/>
</dbReference>
<dbReference type="OrthoDB" id="4350228at2"/>
<dbReference type="InterPro" id="IPR036291">
    <property type="entry name" value="NAD(P)-bd_dom_sf"/>
</dbReference>
<dbReference type="AlphaFoldDB" id="A0A7L5AJ28"/>
<evidence type="ECO:0008006" key="5">
    <source>
        <dbReference type="Google" id="ProtNLM"/>
    </source>
</evidence>
<evidence type="ECO:0000256" key="1">
    <source>
        <dbReference type="ARBA" id="ARBA00006484"/>
    </source>
</evidence>
<accession>A0A7L5AJ28</accession>
<keyword evidence="2" id="KW-0560">Oxidoreductase</keyword>
<dbReference type="KEGG" id="mant:BHD05_14035"/>
<keyword evidence="4" id="KW-1185">Reference proteome</keyword>
<dbReference type="PANTHER" id="PTHR42879">
    <property type="entry name" value="3-OXOACYL-(ACYL-CARRIER-PROTEIN) REDUCTASE"/>
    <property type="match status" value="1"/>
</dbReference>
<evidence type="ECO:0000313" key="3">
    <source>
        <dbReference type="EMBL" id="QHO70603.1"/>
    </source>
</evidence>
<proteinExistence type="inferred from homology"/>
<dbReference type="Pfam" id="PF13561">
    <property type="entry name" value="adh_short_C2"/>
    <property type="match status" value="1"/>
</dbReference>
<name>A0A7L5AJ28_9MICO</name>
<dbReference type="PROSITE" id="PS00061">
    <property type="entry name" value="ADH_SHORT"/>
    <property type="match status" value="1"/>
</dbReference>
<evidence type="ECO:0000313" key="4">
    <source>
        <dbReference type="Proteomes" id="UP000464507"/>
    </source>
</evidence>
<dbReference type="InterPro" id="IPR020904">
    <property type="entry name" value="Sc_DH/Rdtase_CS"/>
</dbReference>